<proteinExistence type="predicted"/>
<evidence type="ECO:0000256" key="2">
    <source>
        <dbReference type="ARBA" id="ARBA00022692"/>
    </source>
</evidence>
<evidence type="ECO:0000256" key="3">
    <source>
        <dbReference type="ARBA" id="ARBA00022989"/>
    </source>
</evidence>
<sequence>MMAQSKEAHEVRVKEGAAERQARIVTAINKSVFQSVCQHMITLQSEPMLVSEICHGNVAQSARLLANTQGIAGLLGLFLNQAGGKFSDALGRKPGLLLGPLSNIIVGQLVFRYPGSRLLVLICRIVRMVLTTFSNTVMCTAALSDVCSGKDLALAMSTVGATTSLAAISAPFLESIILQRTGSPRYSYLALSLLGAVQLVHNLAAVPETLDAARRTVGGLALSLQSLNPFGFLQLYTKGSKALQKMVTIATFQMCLEGKNLSDVTEIWKREHLKWSIRGSRNFVVAHGILTVLSSVLLIPHLLKTRSPRAFTAVTDCANFAGFCLRGVAEAPIVFVLANLLALPGVNGASAAALKALSSDLAASEHFGRGEFSAWVNSLRAVAGSAAPVLYGNYYAWARRRGAPPGTVFMLAAIVGAVLPQVILWHTENDELRPARVVAASGTPPASECQSPMAAGSPARQH</sequence>
<dbReference type="SUPFAM" id="SSF103473">
    <property type="entry name" value="MFS general substrate transporter"/>
    <property type="match status" value="1"/>
</dbReference>
<protein>
    <submittedName>
        <fullName evidence="7">Uncharacterized protein</fullName>
    </submittedName>
</protein>
<dbReference type="Gene3D" id="1.20.1250.20">
    <property type="entry name" value="MFS general substrate transporter like domains"/>
    <property type="match status" value="1"/>
</dbReference>
<evidence type="ECO:0000256" key="4">
    <source>
        <dbReference type="ARBA" id="ARBA00023136"/>
    </source>
</evidence>
<evidence type="ECO:0000313" key="7">
    <source>
        <dbReference type="EMBL" id="CAD9159645.1"/>
    </source>
</evidence>
<keyword evidence="4 6" id="KW-0472">Membrane</keyword>
<dbReference type="Pfam" id="PF07690">
    <property type="entry name" value="MFS_1"/>
    <property type="match status" value="1"/>
</dbReference>
<organism evidence="7">
    <name type="scientific">Alexandrium catenella</name>
    <name type="common">Red tide dinoflagellate</name>
    <name type="synonym">Gonyaulax catenella</name>
    <dbReference type="NCBI Taxonomy" id="2925"/>
    <lineage>
        <taxon>Eukaryota</taxon>
        <taxon>Sar</taxon>
        <taxon>Alveolata</taxon>
        <taxon>Dinophyceae</taxon>
        <taxon>Gonyaulacales</taxon>
        <taxon>Pyrocystaceae</taxon>
        <taxon>Alexandrium</taxon>
    </lineage>
</organism>
<gene>
    <name evidence="7" type="ORF">ACAT0790_LOCUS36410</name>
</gene>
<accession>A0A7S1R9X5</accession>
<dbReference type="InterPro" id="IPR011701">
    <property type="entry name" value="MFS"/>
</dbReference>
<dbReference type="InterPro" id="IPR036259">
    <property type="entry name" value="MFS_trans_sf"/>
</dbReference>
<keyword evidence="2 6" id="KW-0812">Transmembrane</keyword>
<evidence type="ECO:0000256" key="1">
    <source>
        <dbReference type="ARBA" id="ARBA00004141"/>
    </source>
</evidence>
<dbReference type="EMBL" id="HBGE01060755">
    <property type="protein sequence ID" value="CAD9159645.1"/>
    <property type="molecule type" value="Transcribed_RNA"/>
</dbReference>
<evidence type="ECO:0000256" key="5">
    <source>
        <dbReference type="SAM" id="MobiDB-lite"/>
    </source>
</evidence>
<comment type="subcellular location">
    <subcellularLocation>
        <location evidence="1">Membrane</location>
        <topology evidence="1">Multi-pass membrane protein</topology>
    </subcellularLocation>
</comment>
<dbReference type="GO" id="GO:0022857">
    <property type="term" value="F:transmembrane transporter activity"/>
    <property type="evidence" value="ECO:0007669"/>
    <property type="project" value="InterPro"/>
</dbReference>
<dbReference type="PANTHER" id="PTHR23507:SF1">
    <property type="entry name" value="FI18259P1-RELATED"/>
    <property type="match status" value="1"/>
</dbReference>
<keyword evidence="3 6" id="KW-1133">Transmembrane helix</keyword>
<feature type="transmembrane region" description="Helical" evidence="6">
    <location>
        <begin position="408"/>
        <end position="427"/>
    </location>
</feature>
<reference evidence="7" key="1">
    <citation type="submission" date="2021-01" db="EMBL/GenBank/DDBJ databases">
        <authorList>
            <person name="Corre E."/>
            <person name="Pelletier E."/>
            <person name="Niang G."/>
            <person name="Scheremetjew M."/>
            <person name="Finn R."/>
            <person name="Kale V."/>
            <person name="Holt S."/>
            <person name="Cochrane G."/>
            <person name="Meng A."/>
            <person name="Brown T."/>
            <person name="Cohen L."/>
        </authorList>
    </citation>
    <scope>NUCLEOTIDE SEQUENCE</scope>
    <source>
        <strain evidence="7">OF101</strain>
    </source>
</reference>
<feature type="region of interest" description="Disordered" evidence="5">
    <location>
        <begin position="441"/>
        <end position="462"/>
    </location>
</feature>
<dbReference type="PANTHER" id="PTHR23507">
    <property type="entry name" value="ZGC:174356"/>
    <property type="match status" value="1"/>
</dbReference>
<name>A0A7S1R9X5_ALECA</name>
<dbReference type="GO" id="GO:0016020">
    <property type="term" value="C:membrane"/>
    <property type="evidence" value="ECO:0007669"/>
    <property type="project" value="UniProtKB-SubCell"/>
</dbReference>
<dbReference type="AlphaFoldDB" id="A0A7S1R9X5"/>
<evidence type="ECO:0000256" key="6">
    <source>
        <dbReference type="SAM" id="Phobius"/>
    </source>
</evidence>
<feature type="transmembrane region" description="Helical" evidence="6">
    <location>
        <begin position="283"/>
        <end position="303"/>
    </location>
</feature>